<accession>A0A8S5TSB8</accession>
<dbReference type="Pfam" id="PF05133">
    <property type="entry name" value="SPP1_portal"/>
    <property type="match status" value="1"/>
</dbReference>
<protein>
    <submittedName>
        <fullName evidence="1">Portal protein</fullName>
    </submittedName>
</protein>
<reference evidence="1" key="1">
    <citation type="journal article" date="2021" name="Proc. Natl. Acad. Sci. U.S.A.">
        <title>A Catalog of Tens of Thousands of Viruses from Human Metagenomes Reveals Hidden Associations with Chronic Diseases.</title>
        <authorList>
            <person name="Tisza M.J."/>
            <person name="Buck C.B."/>
        </authorList>
    </citation>
    <scope>NUCLEOTIDE SEQUENCE</scope>
    <source>
        <strain evidence="1">Ctxdc10</strain>
    </source>
</reference>
<dbReference type="EMBL" id="BK015918">
    <property type="protein sequence ID" value="DAF85093.1"/>
    <property type="molecule type" value="Genomic_DNA"/>
</dbReference>
<evidence type="ECO:0000313" key="1">
    <source>
        <dbReference type="EMBL" id="DAF85093.1"/>
    </source>
</evidence>
<name>A0A8S5TSB8_9CAUD</name>
<dbReference type="InterPro" id="IPR021145">
    <property type="entry name" value="Portal_protein_SPP1_Gp6-like"/>
</dbReference>
<proteinExistence type="predicted"/>
<sequence>MKTLEEILAMSDESAKIELLKAQRKTPMPCVGELMKEWNPDMHEVNDKNLRKDGELLVSEEKDVTNSDGTVTHHAAVYEPDPVNRISIPLEQDIVNIHTAFTVGKDPNVNCTPNDEAEKSLLQIVKSVVRKNKMRYNNKRIVRSLFCEQDVAEYWYAVKDNGFWTRVKAKIKGILGYKDSDKYKLRCTIWSPFRGDALYPFFDANGDYVALSRAYTIKDNETKMEVHYFMTVTSTNVYTWRLDAGAWTFLPKQSFAHGFRKNPTMYMHRDISLCHNIQTIRRRIEELLSNYADCVDMVFFPNLIVEGDLEGLPQKVGKNRMIQIQNSGKVYYLNLDQVGGAAKIELENLLDMAYQLTNTPRLSLDNLKGLGSVPSGRAFDFLFMGTELAVDNHAEIVGEYLQRRYNFLASAVGSLNPAYEDAANTIDMDVEIQPFSIDDLEEKVRVATEACGQPVASLRTGVMLAGIVDNIDDEVREIEESKARQSANNVFDPTF</sequence>
<organism evidence="1">
    <name type="scientific">Siphoviridae sp. ctxdc10</name>
    <dbReference type="NCBI Taxonomy" id="2825740"/>
    <lineage>
        <taxon>Viruses</taxon>
        <taxon>Duplodnaviria</taxon>
        <taxon>Heunggongvirae</taxon>
        <taxon>Uroviricota</taxon>
        <taxon>Caudoviricetes</taxon>
    </lineage>
</organism>